<dbReference type="STRING" id="1514971.AUR64_07200"/>
<reference evidence="1 2" key="1">
    <citation type="submission" date="2015-12" db="EMBL/GenBank/DDBJ databases">
        <title>Haloprofundus marisrubri gen. nov., sp. nov., an extremely halophilic archaeon isolated from the Discovery deep brine-seawater interface in the Red Sea.</title>
        <authorList>
            <person name="Zhang G."/>
            <person name="Stingl U."/>
            <person name="Rashid M."/>
        </authorList>
    </citation>
    <scope>NUCLEOTIDE SEQUENCE [LARGE SCALE GENOMIC DNA]</scope>
    <source>
        <strain evidence="1 2">SB9</strain>
    </source>
</reference>
<dbReference type="InterPro" id="IPR007804">
    <property type="entry name" value="GvpG"/>
</dbReference>
<name>A0A0W1RCW7_9EURY</name>
<dbReference type="Proteomes" id="UP000054387">
    <property type="component" value="Unassembled WGS sequence"/>
</dbReference>
<dbReference type="RefSeq" id="WP_058580752.1">
    <property type="nucleotide sequence ID" value="NZ_LOPU01000016.1"/>
</dbReference>
<evidence type="ECO:0000313" key="1">
    <source>
        <dbReference type="EMBL" id="KTG10953.1"/>
    </source>
</evidence>
<proteinExistence type="predicted"/>
<evidence type="ECO:0000313" key="2">
    <source>
        <dbReference type="Proteomes" id="UP000054387"/>
    </source>
</evidence>
<dbReference type="NCBIfam" id="NF045779">
    <property type="entry name" value="gas_vesic_GvpG"/>
    <property type="match status" value="1"/>
</dbReference>
<sequence length="85" mass="9872">MFIIDDLLIRPFVTIADTLHTMAVKEVYDVGTIQDELKETRLLYELGELDRETYETRSEQLREDLELAKEMQQKLLSGNVQVAQA</sequence>
<dbReference type="InterPro" id="IPR054797">
    <property type="entry name" value="Gas_vesic_GvpG_halobact"/>
</dbReference>
<accession>A0A0W1RCW7</accession>
<dbReference type="EMBL" id="LOPU01000016">
    <property type="protein sequence ID" value="KTG10953.1"/>
    <property type="molecule type" value="Genomic_DNA"/>
</dbReference>
<gene>
    <name evidence="1" type="ORF">AUR64_07200</name>
</gene>
<organism evidence="1 2">
    <name type="scientific">Haloprofundus marisrubri</name>
    <dbReference type="NCBI Taxonomy" id="1514971"/>
    <lineage>
        <taxon>Archaea</taxon>
        <taxon>Methanobacteriati</taxon>
        <taxon>Methanobacteriota</taxon>
        <taxon>Stenosarchaea group</taxon>
        <taxon>Halobacteria</taxon>
        <taxon>Halobacteriales</taxon>
        <taxon>Haloferacaceae</taxon>
        <taxon>Haloprofundus</taxon>
    </lineage>
</organism>
<keyword evidence="2" id="KW-1185">Reference proteome</keyword>
<dbReference type="AlphaFoldDB" id="A0A0W1RCW7"/>
<dbReference type="OrthoDB" id="214403at2157"/>
<comment type="caution">
    <text evidence="1">The sequence shown here is derived from an EMBL/GenBank/DDBJ whole genome shotgun (WGS) entry which is preliminary data.</text>
</comment>
<dbReference type="Pfam" id="PF05120">
    <property type="entry name" value="GvpG"/>
    <property type="match status" value="1"/>
</dbReference>
<protein>
    <submittedName>
        <fullName evidence="1">Protein gvpG</fullName>
    </submittedName>
</protein>